<feature type="domain" description="DUF7168" evidence="3">
    <location>
        <begin position="274"/>
        <end position="369"/>
    </location>
</feature>
<reference evidence="4 5" key="1">
    <citation type="journal article" date="2019" name="Emerg. Microbes Infect.">
        <title>Comprehensive subspecies identification of 175 nontuberculous mycobacteria species based on 7547 genomic profiles.</title>
        <authorList>
            <person name="Matsumoto Y."/>
            <person name="Kinjo T."/>
            <person name="Motooka D."/>
            <person name="Nabeya D."/>
            <person name="Jung N."/>
            <person name="Uechi K."/>
            <person name="Horii T."/>
            <person name="Iida T."/>
            <person name="Fujita J."/>
            <person name="Nakamura S."/>
        </authorList>
    </citation>
    <scope>NUCLEOTIDE SEQUENCE [LARGE SCALE GENOMIC DNA]</scope>
    <source>
        <strain evidence="4 5">JCM 18439</strain>
    </source>
</reference>
<dbReference type="RefSeq" id="WP_083000067.1">
    <property type="nucleotide sequence ID" value="NZ_AP022591.1"/>
</dbReference>
<sequence>MSRRNREKRAAKQKDRRRGGARRERGASDPRPDRAALLERLVVALSLAATGPADRVARRAAELHDEYSAPDIDIAADIAVTEAIRAAWEHGWTPSDLYEIARRRLAAPSSEYLRQAIVLEARRYASSTLHPRWRAGLAAISAGIVQTARAPQMRQWAAANDVEPVEALIVVVTVLNLLGRLPSLEKILPLPGEDHHMPTAPGEVDGRALERVRALLAKAEATEFPDEAEALSAKAQELMSRYSLQEAVAHHDSGQVPVAAARRIWIDNPYAAAKASLVQAVGQANRCRVVWAQELGFVTVVGSETDLNLVEVLATSLLLQANRAMLAAGRVANNDRQTRTRSFRQSFLVAYAQRIGERLDTTSASVTAEINRDGALLPALAATSRAADELTARLFPSTVARAVSVSNGAGWGAGRAAADRAQLNVNESIAS</sequence>
<dbReference type="STRING" id="1249101.BST21_02265"/>
<gene>
    <name evidence="4" type="ORF">MCEL_31630</name>
</gene>
<dbReference type="Proteomes" id="UP000466431">
    <property type="component" value="Chromosome"/>
</dbReference>
<evidence type="ECO:0000256" key="1">
    <source>
        <dbReference type="SAM" id="MobiDB-lite"/>
    </source>
</evidence>
<feature type="compositionally biased region" description="Basic and acidic residues" evidence="1">
    <location>
        <begin position="21"/>
        <end position="31"/>
    </location>
</feature>
<proteinExistence type="predicted"/>
<feature type="region of interest" description="Disordered" evidence="1">
    <location>
        <begin position="1"/>
        <end position="31"/>
    </location>
</feature>
<dbReference type="InterPro" id="IPR055592">
    <property type="entry name" value="DUF7168"/>
</dbReference>
<dbReference type="EMBL" id="AP022591">
    <property type="protein sequence ID" value="BBY44868.1"/>
    <property type="molecule type" value="Genomic_DNA"/>
</dbReference>
<feature type="domain" description="DUF2786" evidence="2">
    <location>
        <begin position="207"/>
        <end position="245"/>
    </location>
</feature>
<dbReference type="KEGG" id="mcee:MCEL_31630"/>
<evidence type="ECO:0000313" key="5">
    <source>
        <dbReference type="Proteomes" id="UP000466431"/>
    </source>
</evidence>
<keyword evidence="5" id="KW-1185">Reference proteome</keyword>
<evidence type="ECO:0000259" key="3">
    <source>
        <dbReference type="Pfam" id="PF23771"/>
    </source>
</evidence>
<accession>A0A1X0C156</accession>
<dbReference type="InterPro" id="IPR024498">
    <property type="entry name" value="DUF2786"/>
</dbReference>
<dbReference type="AlphaFoldDB" id="A0A1X0C156"/>
<dbReference type="Pfam" id="PF23771">
    <property type="entry name" value="DUF7168"/>
    <property type="match status" value="1"/>
</dbReference>
<name>A0A1X0C156_MYCCF</name>
<dbReference type="OrthoDB" id="3508128at2"/>
<evidence type="ECO:0000313" key="4">
    <source>
        <dbReference type="EMBL" id="BBY44868.1"/>
    </source>
</evidence>
<organism evidence="4 5">
    <name type="scientific">Mycolicibacterium celeriflavum</name>
    <name type="common">Mycobacterium celeriflavum</name>
    <dbReference type="NCBI Taxonomy" id="1249101"/>
    <lineage>
        <taxon>Bacteria</taxon>
        <taxon>Bacillati</taxon>
        <taxon>Actinomycetota</taxon>
        <taxon>Actinomycetes</taxon>
        <taxon>Mycobacteriales</taxon>
        <taxon>Mycobacteriaceae</taxon>
        <taxon>Mycolicibacterium</taxon>
    </lineage>
</organism>
<protein>
    <submittedName>
        <fullName evidence="4">Uncharacterized protein</fullName>
    </submittedName>
</protein>
<evidence type="ECO:0000259" key="2">
    <source>
        <dbReference type="Pfam" id="PF10979"/>
    </source>
</evidence>
<dbReference type="Pfam" id="PF10979">
    <property type="entry name" value="DUF2786"/>
    <property type="match status" value="1"/>
</dbReference>